<dbReference type="VEuPathDB" id="FungiDB:I7I53_03961"/>
<gene>
    <name evidence="2" type="ORF">HCEG_04381</name>
</gene>
<reference evidence="3" key="1">
    <citation type="submission" date="2008-07" db="EMBL/GenBank/DDBJ databases">
        <title>Annotation of Ajellomyces capsulatus strain H88.</title>
        <authorList>
            <person name="Champion M."/>
            <person name="Cuomo C."/>
            <person name="Ma L.-J."/>
            <person name="Henn M.R."/>
            <person name="Sil A."/>
            <person name="Goldman B."/>
            <person name="Young S.K."/>
            <person name="Kodira C.D."/>
            <person name="Zeng Q."/>
            <person name="Koehrsen M."/>
            <person name="Alvarado L."/>
            <person name="Berlin A."/>
            <person name="Borenstein D."/>
            <person name="Chen Z."/>
            <person name="Engels R."/>
            <person name="Freedman E."/>
            <person name="Gellesch M."/>
            <person name="Goldberg J."/>
            <person name="Griggs A."/>
            <person name="Gujja S."/>
            <person name="Heiman D."/>
            <person name="Hepburn T."/>
            <person name="Howarth C."/>
            <person name="Jen D."/>
            <person name="Larson L."/>
            <person name="Lewis B."/>
            <person name="Mehta T."/>
            <person name="Park D."/>
            <person name="Pearson M."/>
            <person name="Roberts A."/>
            <person name="Saif S."/>
            <person name="Shea T."/>
            <person name="Shenoy N."/>
            <person name="Sisk P."/>
            <person name="Stolte C."/>
            <person name="Sykes S."/>
            <person name="Walk T."/>
            <person name="White J."/>
            <person name="Yandava C."/>
            <person name="Klein B."/>
            <person name="McEwen J.G."/>
            <person name="Puccia R."/>
            <person name="Goldman G.H."/>
            <person name="Felipe M.S."/>
            <person name="Nino-Vega G."/>
            <person name="San-Blas G."/>
            <person name="Taylor J."/>
            <person name="Mendoza L."/>
            <person name="Galagan J."/>
            <person name="Nusbaum C."/>
            <person name="Birren B."/>
        </authorList>
    </citation>
    <scope>NUCLEOTIDE SEQUENCE [LARGE SCALE GENOMIC DNA]</scope>
    <source>
        <strain evidence="3">H88</strain>
    </source>
</reference>
<dbReference type="HOGENOM" id="CLU_1229625_0_0_1"/>
<accession>F0UGS7</accession>
<evidence type="ECO:0000313" key="3">
    <source>
        <dbReference type="Proteomes" id="UP000008142"/>
    </source>
</evidence>
<feature type="compositionally biased region" description="Basic and acidic residues" evidence="1">
    <location>
        <begin position="126"/>
        <end position="135"/>
    </location>
</feature>
<organism evidence="3">
    <name type="scientific">Ajellomyces capsulatus (strain H88)</name>
    <name type="common">Darling's disease fungus</name>
    <name type="synonym">Histoplasma capsulatum</name>
    <dbReference type="NCBI Taxonomy" id="544711"/>
    <lineage>
        <taxon>Eukaryota</taxon>
        <taxon>Fungi</taxon>
        <taxon>Dikarya</taxon>
        <taxon>Ascomycota</taxon>
        <taxon>Pezizomycotina</taxon>
        <taxon>Eurotiomycetes</taxon>
        <taxon>Eurotiomycetidae</taxon>
        <taxon>Onygenales</taxon>
        <taxon>Ajellomycetaceae</taxon>
        <taxon>Histoplasma</taxon>
    </lineage>
</organism>
<evidence type="ECO:0000313" key="2">
    <source>
        <dbReference type="EMBL" id="EGC45166.1"/>
    </source>
</evidence>
<feature type="region of interest" description="Disordered" evidence="1">
    <location>
        <begin position="126"/>
        <end position="152"/>
    </location>
</feature>
<feature type="region of interest" description="Disordered" evidence="1">
    <location>
        <begin position="203"/>
        <end position="225"/>
    </location>
</feature>
<dbReference type="AlphaFoldDB" id="F0UGS7"/>
<sequence length="225" mass="26975">MIMHRLAPDNLKSEHRRIQRMRCNRKKTLKKVLYRFCIDCYSNVDVLIAEYSLAPGTTEEQRRVDQYFPVTFKPQFRPARRRSDLQKIRRKRKASLERKLRRYSQECYSDIYASISELDVGQMDDRREGWREESRNYSLTTNPDSKEFPPSQHVLRIIPSCIPIPREVTRPQQQSADSSNYAHLHRWKRYQWLRRRRLRLAPAQNRPNAWANPTPPSCTQQSSRA</sequence>
<protein>
    <submittedName>
        <fullName evidence="2">Uncharacterized protein</fullName>
    </submittedName>
</protein>
<name>F0UGS7_AJEC8</name>
<evidence type="ECO:0000256" key="1">
    <source>
        <dbReference type="SAM" id="MobiDB-lite"/>
    </source>
</evidence>
<dbReference type="Proteomes" id="UP000008142">
    <property type="component" value="Unassembled WGS sequence"/>
</dbReference>
<dbReference type="EMBL" id="DS990638">
    <property type="protein sequence ID" value="EGC45166.1"/>
    <property type="molecule type" value="Genomic_DNA"/>
</dbReference>
<dbReference type="OrthoDB" id="10441075at2759"/>
<proteinExistence type="predicted"/>